<proteinExistence type="predicted"/>
<reference evidence="1" key="1">
    <citation type="submission" date="2019-08" db="EMBL/GenBank/DDBJ databases">
        <authorList>
            <person name="Kucharzyk K."/>
            <person name="Murdoch R.W."/>
            <person name="Higgins S."/>
            <person name="Loffler F."/>
        </authorList>
    </citation>
    <scope>NUCLEOTIDE SEQUENCE</scope>
</reference>
<organism evidence="1">
    <name type="scientific">bioreactor metagenome</name>
    <dbReference type="NCBI Taxonomy" id="1076179"/>
    <lineage>
        <taxon>unclassified sequences</taxon>
        <taxon>metagenomes</taxon>
        <taxon>ecological metagenomes</taxon>
    </lineage>
</organism>
<protein>
    <submittedName>
        <fullName evidence="1">Uncharacterized protein</fullName>
    </submittedName>
</protein>
<sequence length="100" mass="11518">MATRDRLAQDYRLPINGDFISFSQISKRNRDVIQRMDLDVLHTFTQALVQFNGEIIARIVEANISDHFTQQLDICRCFTCSNPTANHLAQNTTEVFMARV</sequence>
<comment type="caution">
    <text evidence="1">The sequence shown here is derived from an EMBL/GenBank/DDBJ whole genome shotgun (WGS) entry which is preliminary data.</text>
</comment>
<dbReference type="EMBL" id="VSSQ01062520">
    <property type="protein sequence ID" value="MPN15683.1"/>
    <property type="molecule type" value="Genomic_DNA"/>
</dbReference>
<accession>A0A645FUB1</accession>
<evidence type="ECO:0000313" key="1">
    <source>
        <dbReference type="EMBL" id="MPN15683.1"/>
    </source>
</evidence>
<name>A0A645FUB1_9ZZZZ</name>
<gene>
    <name evidence="1" type="ORF">SDC9_163017</name>
</gene>
<dbReference type="AlphaFoldDB" id="A0A645FUB1"/>